<name>A0A381MY33_9ZZZZ</name>
<gene>
    <name evidence="1" type="ORF">METZ01_LOCUS9</name>
</gene>
<proteinExistence type="predicted"/>
<dbReference type="EMBL" id="UINC01000001">
    <property type="protein sequence ID" value="SUZ47155.1"/>
    <property type="molecule type" value="Genomic_DNA"/>
</dbReference>
<evidence type="ECO:0000313" key="1">
    <source>
        <dbReference type="EMBL" id="SUZ47155.1"/>
    </source>
</evidence>
<dbReference type="AlphaFoldDB" id="A0A381MY33"/>
<reference evidence="1" key="1">
    <citation type="submission" date="2018-05" db="EMBL/GenBank/DDBJ databases">
        <authorList>
            <person name="Lanie J.A."/>
            <person name="Ng W.-L."/>
            <person name="Kazmierczak K.M."/>
            <person name="Andrzejewski T.M."/>
            <person name="Davidsen T.M."/>
            <person name="Wayne K.J."/>
            <person name="Tettelin H."/>
            <person name="Glass J.I."/>
            <person name="Rusch D."/>
            <person name="Podicherti R."/>
            <person name="Tsui H.-C.T."/>
            <person name="Winkler M.E."/>
        </authorList>
    </citation>
    <scope>NUCLEOTIDE SEQUENCE</scope>
</reference>
<sequence>MSLTKTIKSYFDRSVASIYDGSSNKHPIIALNALKNIIGDDRQNPSQRLLDAMAALAEKYPQRKDDKAVLDTVAKEGLGYTVFIADLEDACQGGDSLAMEKEAARVQWVSENGLAGLDLLIEVALQDFDRLGTFAYHLQRANIFQQDVKNTWQYSRCLLKEIVKAPLPAPHPKKDVNPELIMNTILTKRTDSPISIFAAAIRLWEGEYVRISGYRRELSHWYSKSKFDHQIEINENVMKGLENYLKNGGNFFIQMAEKLITNHGWELQIIELEALRYLLNKVSSNKDLVNISSYLKEIMI</sequence>
<protein>
    <submittedName>
        <fullName evidence="1">Uncharacterized protein</fullName>
    </submittedName>
</protein>
<organism evidence="1">
    <name type="scientific">marine metagenome</name>
    <dbReference type="NCBI Taxonomy" id="408172"/>
    <lineage>
        <taxon>unclassified sequences</taxon>
        <taxon>metagenomes</taxon>
        <taxon>ecological metagenomes</taxon>
    </lineage>
</organism>
<accession>A0A381MY33</accession>